<comment type="similarity">
    <text evidence="1">Belongs to the CCR4/nocturin family.</text>
</comment>
<dbReference type="InterPro" id="IPR005135">
    <property type="entry name" value="Endo/exonuclease/phosphatase"/>
</dbReference>
<keyword evidence="2" id="KW-0378">Hydrolase</keyword>
<evidence type="ECO:0000256" key="1">
    <source>
        <dbReference type="ARBA" id="ARBA00010774"/>
    </source>
</evidence>
<dbReference type="GO" id="GO:0000175">
    <property type="term" value="F:3'-5'-RNA exonuclease activity"/>
    <property type="evidence" value="ECO:0007669"/>
    <property type="project" value="TreeGrafter"/>
</dbReference>
<evidence type="ECO:0000313" key="5">
    <source>
        <dbReference type="Proteomes" id="UP000485058"/>
    </source>
</evidence>
<dbReference type="PANTHER" id="PTHR12121">
    <property type="entry name" value="CARBON CATABOLITE REPRESSOR PROTEIN 4"/>
    <property type="match status" value="1"/>
</dbReference>
<keyword evidence="4" id="KW-0540">Nuclease</keyword>
<dbReference type="InterPro" id="IPR050410">
    <property type="entry name" value="CCR4/nocturin_mRNA_transcr"/>
</dbReference>
<dbReference type="PANTHER" id="PTHR12121:SF45">
    <property type="entry name" value="NOCTURNIN"/>
    <property type="match status" value="1"/>
</dbReference>
<dbReference type="Proteomes" id="UP000485058">
    <property type="component" value="Unassembled WGS sequence"/>
</dbReference>
<dbReference type="GO" id="GO:0006139">
    <property type="term" value="P:nucleobase-containing compound metabolic process"/>
    <property type="evidence" value="ECO:0007669"/>
    <property type="project" value="UniProtKB-ARBA"/>
</dbReference>
<reference evidence="4 5" key="1">
    <citation type="submission" date="2020-02" db="EMBL/GenBank/DDBJ databases">
        <title>Draft genome sequence of Haematococcus lacustris strain NIES-144.</title>
        <authorList>
            <person name="Morimoto D."/>
            <person name="Nakagawa S."/>
            <person name="Yoshida T."/>
            <person name="Sawayama S."/>
        </authorList>
    </citation>
    <scope>NUCLEOTIDE SEQUENCE [LARGE SCALE GENOMIC DNA]</scope>
    <source>
        <strain evidence="4 5">NIES-144</strain>
    </source>
</reference>
<keyword evidence="4" id="KW-0269">Exonuclease</keyword>
<dbReference type="SUPFAM" id="SSF56219">
    <property type="entry name" value="DNase I-like"/>
    <property type="match status" value="1"/>
</dbReference>
<dbReference type="InterPro" id="IPR036691">
    <property type="entry name" value="Endo/exonu/phosph_ase_sf"/>
</dbReference>
<dbReference type="Pfam" id="PF03372">
    <property type="entry name" value="Exo_endo_phos"/>
    <property type="match status" value="1"/>
</dbReference>
<dbReference type="EMBL" id="BLLF01000045">
    <property type="protein sequence ID" value="GFH06560.1"/>
    <property type="molecule type" value="Genomic_DNA"/>
</dbReference>
<evidence type="ECO:0000259" key="3">
    <source>
        <dbReference type="Pfam" id="PF03372"/>
    </source>
</evidence>
<proteinExistence type="inferred from homology"/>
<dbReference type="AlphaFoldDB" id="A0A699Y8R1"/>
<evidence type="ECO:0000313" key="4">
    <source>
        <dbReference type="EMBL" id="GFH06560.1"/>
    </source>
</evidence>
<name>A0A699Y8R1_HAELA</name>
<protein>
    <submittedName>
        <fullName evidence="4">Endo/exonuclease/phosphatase domain-containing protein</fullName>
    </submittedName>
</protein>
<accession>A0A699Y8R1</accession>
<comment type="caution">
    <text evidence="4">The sequence shown here is derived from an EMBL/GenBank/DDBJ whole genome shotgun (WGS) entry which is preliminary data.</text>
</comment>
<sequence length="282" mass="31080">MARRRNKQWNVLADGLAQHGDFIKVPSAALEWETRLPLILDEIDEASADICAIQELNRYEELRALLALRGYDGCFFPKHVSPASRNRCPPDGLAIFYKKDRLEVAAQPADRLQGQQVVVVTTHLKAKEGQEMDNIRLSQGQGGQAGSGQQQQQGSHLVPVIIAGDFNTIPTSAVCKMFQGHTVPLDSLWDLPNSGEPTAAASDAPGAAAGGVDTEFSTWKFRSVGESKRVIDYILWTRGRGLQPVARWRMLTEQEIGPTGLPTLRYPSDHVALCADFQWTFS</sequence>
<dbReference type="Gene3D" id="3.60.10.10">
    <property type="entry name" value="Endonuclease/exonuclease/phosphatase"/>
    <property type="match status" value="1"/>
</dbReference>
<evidence type="ECO:0000256" key="2">
    <source>
        <dbReference type="ARBA" id="ARBA00022801"/>
    </source>
</evidence>
<keyword evidence="5" id="KW-1185">Reference proteome</keyword>
<gene>
    <name evidence="4" type="ORF">HaLaN_01211</name>
</gene>
<feature type="domain" description="Endonuclease/exonuclease/phosphatase" evidence="3">
    <location>
        <begin position="8"/>
        <end position="270"/>
    </location>
</feature>
<organism evidence="4 5">
    <name type="scientific">Haematococcus lacustris</name>
    <name type="common">Green alga</name>
    <name type="synonym">Haematococcus pluvialis</name>
    <dbReference type="NCBI Taxonomy" id="44745"/>
    <lineage>
        <taxon>Eukaryota</taxon>
        <taxon>Viridiplantae</taxon>
        <taxon>Chlorophyta</taxon>
        <taxon>core chlorophytes</taxon>
        <taxon>Chlorophyceae</taxon>
        <taxon>CS clade</taxon>
        <taxon>Chlamydomonadales</taxon>
        <taxon>Haematococcaceae</taxon>
        <taxon>Haematococcus</taxon>
    </lineage>
</organism>